<dbReference type="AlphaFoldDB" id="A0A4S1WN52"/>
<feature type="domain" description="HTH lysR-type" evidence="5">
    <location>
        <begin position="11"/>
        <end position="67"/>
    </location>
</feature>
<keyword evidence="2" id="KW-0805">Transcription regulation</keyword>
<dbReference type="InterPro" id="IPR036390">
    <property type="entry name" value="WH_DNA-bd_sf"/>
</dbReference>
<comment type="caution">
    <text evidence="6">The sequence shown here is derived from an EMBL/GenBank/DDBJ whole genome shotgun (WGS) entry which is preliminary data.</text>
</comment>
<dbReference type="InterPro" id="IPR037402">
    <property type="entry name" value="YidZ_PBP2"/>
</dbReference>
<dbReference type="SUPFAM" id="SSF46785">
    <property type="entry name" value="Winged helix' DNA-binding domain"/>
    <property type="match status" value="1"/>
</dbReference>
<evidence type="ECO:0000259" key="5">
    <source>
        <dbReference type="PROSITE" id="PS50931"/>
    </source>
</evidence>
<evidence type="ECO:0000313" key="7">
    <source>
        <dbReference type="Proteomes" id="UP000309848"/>
    </source>
</evidence>
<evidence type="ECO:0000313" key="6">
    <source>
        <dbReference type="EMBL" id="TGX43427.1"/>
    </source>
</evidence>
<dbReference type="Gene3D" id="3.40.190.10">
    <property type="entry name" value="Periplasmic binding protein-like II"/>
    <property type="match status" value="2"/>
</dbReference>
<evidence type="ECO:0000256" key="3">
    <source>
        <dbReference type="ARBA" id="ARBA00023125"/>
    </source>
</evidence>
<organism evidence="6 7">
    <name type="scientific">Sphingomonas naasensis</name>
    <dbReference type="NCBI Taxonomy" id="1344951"/>
    <lineage>
        <taxon>Bacteria</taxon>
        <taxon>Pseudomonadati</taxon>
        <taxon>Pseudomonadota</taxon>
        <taxon>Alphaproteobacteria</taxon>
        <taxon>Sphingomonadales</taxon>
        <taxon>Sphingomonadaceae</taxon>
        <taxon>Sphingomonas</taxon>
    </lineage>
</organism>
<dbReference type="PANTHER" id="PTHR30118:SF15">
    <property type="entry name" value="TRANSCRIPTIONAL REGULATORY PROTEIN"/>
    <property type="match status" value="1"/>
</dbReference>
<dbReference type="PROSITE" id="PS50931">
    <property type="entry name" value="HTH_LYSR"/>
    <property type="match status" value="1"/>
</dbReference>
<dbReference type="Gene3D" id="1.10.10.10">
    <property type="entry name" value="Winged helix-like DNA-binding domain superfamily/Winged helix DNA-binding domain"/>
    <property type="match status" value="1"/>
</dbReference>
<gene>
    <name evidence="6" type="ORF">E5A74_09735</name>
</gene>
<dbReference type="GO" id="GO:0003677">
    <property type="term" value="F:DNA binding"/>
    <property type="evidence" value="ECO:0007669"/>
    <property type="project" value="UniProtKB-KW"/>
</dbReference>
<keyword evidence="4" id="KW-0804">Transcription</keyword>
<dbReference type="InterPro" id="IPR036388">
    <property type="entry name" value="WH-like_DNA-bd_sf"/>
</dbReference>
<evidence type="ECO:0000256" key="4">
    <source>
        <dbReference type="ARBA" id="ARBA00023163"/>
    </source>
</evidence>
<reference evidence="6 7" key="1">
    <citation type="submission" date="2019-04" db="EMBL/GenBank/DDBJ databases">
        <title>Sphingomonas psychrotolerans sp. nov., isolated from soil in the Tianshan Mountains, Xinjiang, China.</title>
        <authorList>
            <person name="Luo Y."/>
            <person name="Sheng H."/>
        </authorList>
    </citation>
    <scope>NUCLEOTIDE SEQUENCE [LARGE SCALE GENOMIC DNA]</scope>
    <source>
        <strain evidence="6 7">KIS18-15</strain>
    </source>
</reference>
<dbReference type="SUPFAM" id="SSF53850">
    <property type="entry name" value="Periplasmic binding protein-like II"/>
    <property type="match status" value="1"/>
</dbReference>
<accession>A0A4S1WN52</accession>
<keyword evidence="3" id="KW-0238">DNA-binding</keyword>
<protein>
    <submittedName>
        <fullName evidence="6">LysR family transcriptional regulator</fullName>
    </submittedName>
</protein>
<keyword evidence="7" id="KW-1185">Reference proteome</keyword>
<dbReference type="RefSeq" id="WP_135984252.1">
    <property type="nucleotide sequence ID" value="NZ_JAASQM010000002.1"/>
</dbReference>
<dbReference type="Pfam" id="PF00126">
    <property type="entry name" value="HTH_1"/>
    <property type="match status" value="1"/>
</dbReference>
<dbReference type="InterPro" id="IPR000847">
    <property type="entry name" value="LysR_HTH_N"/>
</dbReference>
<dbReference type="Pfam" id="PF03466">
    <property type="entry name" value="LysR_substrate"/>
    <property type="match status" value="1"/>
</dbReference>
<dbReference type="GO" id="GO:0003700">
    <property type="term" value="F:DNA-binding transcription factor activity"/>
    <property type="evidence" value="ECO:0007669"/>
    <property type="project" value="InterPro"/>
</dbReference>
<name>A0A4S1WN52_9SPHN</name>
<comment type="similarity">
    <text evidence="1">Belongs to the LysR transcriptional regulatory family.</text>
</comment>
<sequence>MLNEIDLSRADLNLLVLFEAVFDEAHVGRAADRLRLSPSAVSHGLGRLRRLLNDPVFLKTPRGVVPSDRARALAPLVADILQRVRGVVAHAAPFDPASSTRRMTIGAPDGVSAVFLQPLLADLAERAPGIAIGIRQLLPAPEEAVDRAWRGAFADLESGTLDIAVIPAAEAPLRFERRTLYEEDFVLVMRPGHPFASAPGVDQYCASQHLVVSLSGDPHGFVDDVLAREGLSRRVALTVPNFMFACAIVPDTGLLCAVPRRFAARYAPRFGLAIHDAPLPLGHFRLNAFVPKPALMDAGTLWLLDRLGEVGARIGTTAA</sequence>
<dbReference type="Proteomes" id="UP000309848">
    <property type="component" value="Unassembled WGS sequence"/>
</dbReference>
<evidence type="ECO:0000256" key="1">
    <source>
        <dbReference type="ARBA" id="ARBA00009437"/>
    </source>
</evidence>
<evidence type="ECO:0000256" key="2">
    <source>
        <dbReference type="ARBA" id="ARBA00023015"/>
    </source>
</evidence>
<dbReference type="OrthoDB" id="8339333at2"/>
<proteinExistence type="inferred from homology"/>
<dbReference type="EMBL" id="SRXU01000003">
    <property type="protein sequence ID" value="TGX43427.1"/>
    <property type="molecule type" value="Genomic_DNA"/>
</dbReference>
<dbReference type="InterPro" id="IPR005119">
    <property type="entry name" value="LysR_subst-bd"/>
</dbReference>
<dbReference type="PANTHER" id="PTHR30118">
    <property type="entry name" value="HTH-TYPE TRANSCRIPTIONAL REGULATOR LEUO-RELATED"/>
    <property type="match status" value="1"/>
</dbReference>
<dbReference type="CDD" id="cd08417">
    <property type="entry name" value="PBP2_Nitroaromatics_like"/>
    <property type="match status" value="1"/>
</dbReference>
<dbReference type="InterPro" id="IPR050389">
    <property type="entry name" value="LysR-type_TF"/>
</dbReference>